<feature type="domain" description="Histidine kinase/HSP90-like ATPase" evidence="6">
    <location>
        <begin position="510"/>
        <end position="600"/>
    </location>
</feature>
<name>A0ABR7WNQ5_9SPHI</name>
<reference evidence="7 8" key="1">
    <citation type="submission" date="2020-09" db="EMBL/GenBank/DDBJ databases">
        <title>Novel species of Mucilaginibacter isolated from a glacier on the Tibetan Plateau.</title>
        <authorList>
            <person name="Liu Q."/>
            <person name="Xin Y.-H."/>
        </authorList>
    </citation>
    <scope>NUCLEOTIDE SEQUENCE [LARGE SCALE GENOMIC DNA]</scope>
    <source>
        <strain evidence="7 8">ZT4R22</strain>
    </source>
</reference>
<dbReference type="RefSeq" id="WP_191187679.1">
    <property type="nucleotide sequence ID" value="NZ_JACWMY010000002.1"/>
</dbReference>
<keyword evidence="5" id="KW-0812">Transmembrane</keyword>
<evidence type="ECO:0000313" key="8">
    <source>
        <dbReference type="Proteomes" id="UP000606600"/>
    </source>
</evidence>
<dbReference type="InterPro" id="IPR050482">
    <property type="entry name" value="Sensor_HK_TwoCompSys"/>
</dbReference>
<evidence type="ECO:0000313" key="7">
    <source>
        <dbReference type="EMBL" id="MBD1363004.1"/>
    </source>
</evidence>
<dbReference type="Pfam" id="PF02518">
    <property type="entry name" value="HATPase_c"/>
    <property type="match status" value="1"/>
</dbReference>
<proteinExistence type="predicted"/>
<comment type="caution">
    <text evidence="7">The sequence shown here is derived from an EMBL/GenBank/DDBJ whole genome shotgun (WGS) entry which is preliminary data.</text>
</comment>
<gene>
    <name evidence="7" type="ORF">IDJ77_04200</name>
</gene>
<evidence type="ECO:0000256" key="1">
    <source>
        <dbReference type="ARBA" id="ARBA00022679"/>
    </source>
</evidence>
<dbReference type="Proteomes" id="UP000606600">
    <property type="component" value="Unassembled WGS sequence"/>
</dbReference>
<keyword evidence="5" id="KW-0472">Membrane</keyword>
<evidence type="ECO:0000256" key="2">
    <source>
        <dbReference type="ARBA" id="ARBA00022777"/>
    </source>
</evidence>
<dbReference type="InterPro" id="IPR011990">
    <property type="entry name" value="TPR-like_helical_dom_sf"/>
</dbReference>
<dbReference type="Gene3D" id="1.25.40.10">
    <property type="entry name" value="Tetratricopeptide repeat domain"/>
    <property type="match status" value="2"/>
</dbReference>
<dbReference type="SMART" id="SM00387">
    <property type="entry name" value="HATPase_c"/>
    <property type="match status" value="1"/>
</dbReference>
<keyword evidence="1" id="KW-0808">Transferase</keyword>
<keyword evidence="3" id="KW-0902">Two-component regulatory system</keyword>
<sequence length="600" mass="66654">METGLDKDSLKRKLSVMRADSGKVQTLIRLGQQYETNRPDSALYYYAAAGKLSAALHYPQGTLRYIANYTAVLNVQGKFKESLQLNLKAIAIARQGRLQRQLMKALNNTGAVYQYTEHYREAVNYYLQALPLVDSIGSLQERSIAYGNLCGLYRNLKQPQSALRYAQLALAFGEKNRDDYAVAMASTNLGNCLKDLGKVREAISSIERAGRLGRKLADDNIQETALINLGDAYLSLKQPAKYVPAFKAALPIARKISDVSGECFALHGIALGLFFQKEYLQAERLLNTSIAFARQHDQKEVWSRMLLLMSDVQIGLGRPEASQDYRGRYDSVSNVLLNAPLQKNIQELEARYGSERKQRQLLQKDLQLAGKQRWLVISLAGLAVLALVFMLVYRKQETLRVKAMLAGEQQERRRISQEMHDDMGSGLTRLLFLTRSLIAGHEAAPKISDAVNGLIRQMNEVIWMMNNERDTLESLVAYLRAACGEMLDAAGIAMIFKVPDKVPDVILTQEVRRNMYLAVKEAVHNACKHSGANTVTIAILTEKGLAVSVQDNGRGLATAGTALGNGLGNMRQRMENIGGNFEMVSEAGTTLLRFSVPISI</sequence>
<evidence type="ECO:0000256" key="5">
    <source>
        <dbReference type="SAM" id="Phobius"/>
    </source>
</evidence>
<feature type="repeat" description="TPR" evidence="4">
    <location>
        <begin position="103"/>
        <end position="136"/>
    </location>
</feature>
<dbReference type="PANTHER" id="PTHR24421">
    <property type="entry name" value="NITRATE/NITRITE SENSOR PROTEIN NARX-RELATED"/>
    <property type="match status" value="1"/>
</dbReference>
<feature type="transmembrane region" description="Helical" evidence="5">
    <location>
        <begin position="374"/>
        <end position="393"/>
    </location>
</feature>
<dbReference type="Gene3D" id="3.30.565.10">
    <property type="entry name" value="Histidine kinase-like ATPase, C-terminal domain"/>
    <property type="match status" value="1"/>
</dbReference>
<dbReference type="SUPFAM" id="SSF48452">
    <property type="entry name" value="TPR-like"/>
    <property type="match status" value="2"/>
</dbReference>
<evidence type="ECO:0000256" key="4">
    <source>
        <dbReference type="PROSITE-ProRule" id="PRU00339"/>
    </source>
</evidence>
<dbReference type="PANTHER" id="PTHR24421:SF58">
    <property type="entry name" value="SIGNAL TRANSDUCTION HISTIDINE-PROTEIN KINASE_PHOSPHATASE UHPB"/>
    <property type="match status" value="1"/>
</dbReference>
<evidence type="ECO:0000259" key="6">
    <source>
        <dbReference type="SMART" id="SM00387"/>
    </source>
</evidence>
<dbReference type="CDD" id="cd16917">
    <property type="entry name" value="HATPase_UhpB-NarQ-NarX-like"/>
    <property type="match status" value="1"/>
</dbReference>
<dbReference type="EMBL" id="JACWMY010000002">
    <property type="protein sequence ID" value="MBD1363004.1"/>
    <property type="molecule type" value="Genomic_DNA"/>
</dbReference>
<dbReference type="SUPFAM" id="SSF55874">
    <property type="entry name" value="ATPase domain of HSP90 chaperone/DNA topoisomerase II/histidine kinase"/>
    <property type="match status" value="1"/>
</dbReference>
<dbReference type="PROSITE" id="PS50005">
    <property type="entry name" value="TPR"/>
    <property type="match status" value="1"/>
</dbReference>
<protein>
    <submittedName>
        <fullName evidence="7">Tetratricopeptide repeat protein</fullName>
    </submittedName>
</protein>
<dbReference type="InterPro" id="IPR036890">
    <property type="entry name" value="HATPase_C_sf"/>
</dbReference>
<keyword evidence="2" id="KW-0418">Kinase</keyword>
<dbReference type="InterPro" id="IPR003594">
    <property type="entry name" value="HATPase_dom"/>
</dbReference>
<dbReference type="Gene3D" id="1.20.5.1930">
    <property type="match status" value="1"/>
</dbReference>
<dbReference type="SMART" id="SM00028">
    <property type="entry name" value="TPR"/>
    <property type="match status" value="5"/>
</dbReference>
<evidence type="ECO:0000256" key="3">
    <source>
        <dbReference type="ARBA" id="ARBA00023012"/>
    </source>
</evidence>
<accession>A0ABR7WNQ5</accession>
<dbReference type="InterPro" id="IPR019734">
    <property type="entry name" value="TPR_rpt"/>
</dbReference>
<keyword evidence="8" id="KW-1185">Reference proteome</keyword>
<keyword evidence="4" id="KW-0802">TPR repeat</keyword>
<organism evidence="7 8">
    <name type="scientific">Mucilaginibacter pankratovii</name>
    <dbReference type="NCBI Taxonomy" id="2772110"/>
    <lineage>
        <taxon>Bacteria</taxon>
        <taxon>Pseudomonadati</taxon>
        <taxon>Bacteroidota</taxon>
        <taxon>Sphingobacteriia</taxon>
        <taxon>Sphingobacteriales</taxon>
        <taxon>Sphingobacteriaceae</taxon>
        <taxon>Mucilaginibacter</taxon>
    </lineage>
</organism>
<keyword evidence="5" id="KW-1133">Transmembrane helix</keyword>